<keyword evidence="2" id="KW-0732">Signal</keyword>
<organism evidence="3 4">
    <name type="scientific">Methylophilus medardicus</name>
    <dbReference type="NCBI Taxonomy" id="2588534"/>
    <lineage>
        <taxon>Bacteria</taxon>
        <taxon>Pseudomonadati</taxon>
        <taxon>Pseudomonadota</taxon>
        <taxon>Betaproteobacteria</taxon>
        <taxon>Nitrosomonadales</taxon>
        <taxon>Methylophilaceae</taxon>
        <taxon>Methylophilus</taxon>
    </lineage>
</organism>
<sequence>MRIQALSVLILIAMLSQPAVARNIMNEQAEAATARDAVGDAMSKLSDLTQKIKSQEALVAQEQEKLKQYQAEKAQTEKDLETKKMIFEQKSKILDEAWKQRNDY</sequence>
<protein>
    <submittedName>
        <fullName evidence="3">Uncharacterized protein</fullName>
    </submittedName>
</protein>
<reference evidence="4" key="1">
    <citation type="journal article" date="2019" name="ISME J.">
        <title>Evolution in action: habitat transition from sediment to the pelagial leads to genome streamlining in Methylophilaceae.</title>
        <authorList>
            <person name="Salcher M."/>
            <person name="Schaefle D."/>
            <person name="Kaspar M."/>
            <person name="Neuenschwander S.M."/>
            <person name="Ghai R."/>
        </authorList>
    </citation>
    <scope>NUCLEOTIDE SEQUENCE [LARGE SCALE GENOMIC DNA]</scope>
    <source>
        <strain evidence="4">MMS-M-51</strain>
    </source>
</reference>
<dbReference type="AlphaFoldDB" id="A0A5B8CT26"/>
<evidence type="ECO:0000313" key="4">
    <source>
        <dbReference type="Proteomes" id="UP000311008"/>
    </source>
</evidence>
<dbReference type="Proteomes" id="UP000311008">
    <property type="component" value="Chromosome"/>
</dbReference>
<dbReference type="RefSeq" id="WP_140003622.1">
    <property type="nucleotide sequence ID" value="NZ_CP040946.1"/>
</dbReference>
<name>A0A5B8CT26_9PROT</name>
<proteinExistence type="predicted"/>
<gene>
    <name evidence="3" type="ORF">FIU01_06985</name>
</gene>
<evidence type="ECO:0000256" key="1">
    <source>
        <dbReference type="SAM" id="Coils"/>
    </source>
</evidence>
<dbReference type="EMBL" id="CP040946">
    <property type="protein sequence ID" value="QDC44290.1"/>
    <property type="molecule type" value="Genomic_DNA"/>
</dbReference>
<evidence type="ECO:0000256" key="2">
    <source>
        <dbReference type="SAM" id="SignalP"/>
    </source>
</evidence>
<feature type="chain" id="PRO_5022992847" evidence="2">
    <location>
        <begin position="22"/>
        <end position="104"/>
    </location>
</feature>
<dbReference type="KEGG" id="mmec:FIU01_06985"/>
<accession>A0A5B8CT26</accession>
<feature type="coiled-coil region" evidence="1">
    <location>
        <begin position="45"/>
        <end position="86"/>
    </location>
</feature>
<keyword evidence="1" id="KW-0175">Coiled coil</keyword>
<dbReference type="OrthoDB" id="8537480at2"/>
<feature type="signal peptide" evidence="2">
    <location>
        <begin position="1"/>
        <end position="21"/>
    </location>
</feature>
<keyword evidence="4" id="KW-1185">Reference proteome</keyword>
<evidence type="ECO:0000313" key="3">
    <source>
        <dbReference type="EMBL" id="QDC44290.1"/>
    </source>
</evidence>